<dbReference type="Gene3D" id="2.40.160.10">
    <property type="entry name" value="Porin"/>
    <property type="match status" value="1"/>
</dbReference>
<dbReference type="InterPro" id="IPR023614">
    <property type="entry name" value="Porin_dom_sf"/>
</dbReference>
<keyword evidence="1" id="KW-0732">Signal</keyword>
<protein>
    <recommendedName>
        <fullName evidence="4">Porin</fullName>
    </recommendedName>
</protein>
<dbReference type="SUPFAM" id="SSF56935">
    <property type="entry name" value="Porins"/>
    <property type="match status" value="1"/>
</dbReference>
<sequence>MKAMYKNALIAMILMVSFTLNAQNRQLDNFRSPDKNGINVFETPKDTVSTFENVKVRVGGSSTLQYQALDHENSGAVELANIGANFNLATANLDLDVALAKGVRMHLRTYLSSRHHPEPYVKGGYFQIDNLDFISEGLLENFMKHATLKIGHMENNYGDAHFRRTDNSQAIYNPFVGNLIMDAFTTEVGAELYYYGDTGFFGMLGIANGKLNQSTEDPLKRGTTDYTSDLTGGASLLAKLGYDKQFNEEFRFRLTGSIYNTGFTPNLYLYSADRTGSRYYHVMEPVASSGFRSGRFSPDIRNSVTAIMINPFFKYGGLEFFGTVETVSGKSTGDSDTRATTQVAGELIYRFGESENFYLGSRYNNVNSEQASGNDVSINRFQLGAGWFMTKNILLKAEYMSQSYNDFSGILEDGKFNGLMVEAVISF</sequence>
<evidence type="ECO:0000313" key="2">
    <source>
        <dbReference type="EMBL" id="GAA4268038.1"/>
    </source>
</evidence>
<reference evidence="3" key="1">
    <citation type="journal article" date="2019" name="Int. J. Syst. Evol. Microbiol.">
        <title>The Global Catalogue of Microorganisms (GCM) 10K type strain sequencing project: providing services to taxonomists for standard genome sequencing and annotation.</title>
        <authorList>
            <consortium name="The Broad Institute Genomics Platform"/>
            <consortium name="The Broad Institute Genome Sequencing Center for Infectious Disease"/>
            <person name="Wu L."/>
            <person name="Ma J."/>
        </authorList>
    </citation>
    <scope>NUCLEOTIDE SEQUENCE [LARGE SCALE GENOMIC DNA]</scope>
    <source>
        <strain evidence="3">JCM 17452</strain>
    </source>
</reference>
<evidence type="ECO:0000256" key="1">
    <source>
        <dbReference type="SAM" id="SignalP"/>
    </source>
</evidence>
<dbReference type="EMBL" id="BAABAV010000001">
    <property type="protein sequence ID" value="GAA4268038.1"/>
    <property type="molecule type" value="Genomic_DNA"/>
</dbReference>
<dbReference type="Proteomes" id="UP001500027">
    <property type="component" value="Unassembled WGS sequence"/>
</dbReference>
<evidence type="ECO:0008006" key="4">
    <source>
        <dbReference type="Google" id="ProtNLM"/>
    </source>
</evidence>
<gene>
    <name evidence="2" type="ORF">GCM10022257_01390</name>
</gene>
<comment type="caution">
    <text evidence="2">The sequence shown here is derived from an EMBL/GenBank/DDBJ whole genome shotgun (WGS) entry which is preliminary data.</text>
</comment>
<feature type="signal peptide" evidence="1">
    <location>
        <begin position="1"/>
        <end position="22"/>
    </location>
</feature>
<proteinExistence type="predicted"/>
<feature type="chain" id="PRO_5046535294" description="Porin" evidence="1">
    <location>
        <begin position="23"/>
        <end position="427"/>
    </location>
</feature>
<organism evidence="2 3">
    <name type="scientific">Hyunsoonleella aestuarii</name>
    <dbReference type="NCBI Taxonomy" id="912802"/>
    <lineage>
        <taxon>Bacteria</taxon>
        <taxon>Pseudomonadati</taxon>
        <taxon>Bacteroidota</taxon>
        <taxon>Flavobacteriia</taxon>
        <taxon>Flavobacteriales</taxon>
        <taxon>Flavobacteriaceae</taxon>
    </lineage>
</organism>
<keyword evidence="3" id="KW-1185">Reference proteome</keyword>
<accession>A0ABP8E7L9</accession>
<name>A0ABP8E7L9_9FLAO</name>
<evidence type="ECO:0000313" key="3">
    <source>
        <dbReference type="Proteomes" id="UP001500027"/>
    </source>
</evidence>
<dbReference type="RefSeq" id="WP_139001971.1">
    <property type="nucleotide sequence ID" value="NZ_BAABAV010000001.1"/>
</dbReference>